<keyword evidence="8" id="KW-0902">Two-component regulatory system</keyword>
<evidence type="ECO:0000313" key="10">
    <source>
        <dbReference type="EMBL" id="GMA42171.1"/>
    </source>
</evidence>
<reference evidence="11" key="1">
    <citation type="journal article" date="2019" name="Int. J. Syst. Evol. Microbiol.">
        <title>The Global Catalogue of Microorganisms (GCM) 10K type strain sequencing project: providing services to taxonomists for standard genome sequencing and annotation.</title>
        <authorList>
            <consortium name="The Broad Institute Genomics Platform"/>
            <consortium name="The Broad Institute Genome Sequencing Center for Infectious Disease"/>
            <person name="Wu L."/>
            <person name="Ma J."/>
        </authorList>
    </citation>
    <scope>NUCLEOTIDE SEQUENCE [LARGE SCALE GENOMIC DNA]</scope>
    <source>
        <strain evidence="11">NBRC 113072</strain>
    </source>
</reference>
<dbReference type="CDD" id="cd16917">
    <property type="entry name" value="HATPase_UhpB-NarQ-NarX-like"/>
    <property type="match status" value="1"/>
</dbReference>
<evidence type="ECO:0000313" key="11">
    <source>
        <dbReference type="Proteomes" id="UP001157126"/>
    </source>
</evidence>
<dbReference type="Pfam" id="PF07730">
    <property type="entry name" value="HisKA_3"/>
    <property type="match status" value="1"/>
</dbReference>
<dbReference type="InterPro" id="IPR011712">
    <property type="entry name" value="Sig_transdc_His_kin_sub3_dim/P"/>
</dbReference>
<keyword evidence="7" id="KW-0067">ATP-binding</keyword>
<dbReference type="RefSeq" id="WP_284305621.1">
    <property type="nucleotide sequence ID" value="NZ_BSUO01000001.1"/>
</dbReference>
<dbReference type="InterPro" id="IPR050482">
    <property type="entry name" value="Sensor_HK_TwoCompSys"/>
</dbReference>
<comment type="catalytic activity">
    <reaction evidence="1">
        <text>ATP + protein L-histidine = ADP + protein N-phospho-L-histidine.</text>
        <dbReference type="EC" id="2.7.13.3"/>
    </reaction>
</comment>
<dbReference type="Proteomes" id="UP001157126">
    <property type="component" value="Unassembled WGS sequence"/>
</dbReference>
<evidence type="ECO:0000256" key="1">
    <source>
        <dbReference type="ARBA" id="ARBA00000085"/>
    </source>
</evidence>
<dbReference type="EMBL" id="BSUO01000001">
    <property type="protein sequence ID" value="GMA42171.1"/>
    <property type="molecule type" value="Genomic_DNA"/>
</dbReference>
<keyword evidence="4" id="KW-0808">Transferase</keyword>
<dbReference type="Gene3D" id="3.30.565.10">
    <property type="entry name" value="Histidine kinase-like ATPase, C-terminal domain"/>
    <property type="match status" value="1"/>
</dbReference>
<evidence type="ECO:0000256" key="8">
    <source>
        <dbReference type="ARBA" id="ARBA00023012"/>
    </source>
</evidence>
<organism evidence="10 11">
    <name type="scientific">Mobilicoccus caccae</name>
    <dbReference type="NCBI Taxonomy" id="1859295"/>
    <lineage>
        <taxon>Bacteria</taxon>
        <taxon>Bacillati</taxon>
        <taxon>Actinomycetota</taxon>
        <taxon>Actinomycetes</taxon>
        <taxon>Micrococcales</taxon>
        <taxon>Dermatophilaceae</taxon>
        <taxon>Mobilicoccus</taxon>
    </lineage>
</organism>
<protein>
    <recommendedName>
        <fullName evidence="2">histidine kinase</fullName>
        <ecNumber evidence="2">2.7.13.3</ecNumber>
    </recommendedName>
</protein>
<keyword evidence="5" id="KW-0547">Nucleotide-binding</keyword>
<keyword evidence="11" id="KW-1185">Reference proteome</keyword>
<evidence type="ECO:0000256" key="4">
    <source>
        <dbReference type="ARBA" id="ARBA00022679"/>
    </source>
</evidence>
<evidence type="ECO:0000259" key="9">
    <source>
        <dbReference type="Pfam" id="PF07730"/>
    </source>
</evidence>
<keyword evidence="3" id="KW-0597">Phosphoprotein</keyword>
<accession>A0ABQ6IXN5</accession>
<evidence type="ECO:0000256" key="7">
    <source>
        <dbReference type="ARBA" id="ARBA00022840"/>
    </source>
</evidence>
<evidence type="ECO:0000256" key="5">
    <source>
        <dbReference type="ARBA" id="ARBA00022741"/>
    </source>
</evidence>
<feature type="domain" description="Signal transduction histidine kinase subgroup 3 dimerisation and phosphoacceptor" evidence="9">
    <location>
        <begin position="39"/>
        <end position="104"/>
    </location>
</feature>
<evidence type="ECO:0000256" key="6">
    <source>
        <dbReference type="ARBA" id="ARBA00022777"/>
    </source>
</evidence>
<evidence type="ECO:0000256" key="2">
    <source>
        <dbReference type="ARBA" id="ARBA00012438"/>
    </source>
</evidence>
<dbReference type="PANTHER" id="PTHR24421">
    <property type="entry name" value="NITRATE/NITRITE SENSOR PROTEIN NARX-RELATED"/>
    <property type="match status" value="1"/>
</dbReference>
<dbReference type="PANTHER" id="PTHR24421:SF10">
    <property type="entry name" value="NITRATE_NITRITE SENSOR PROTEIN NARQ"/>
    <property type="match status" value="1"/>
</dbReference>
<evidence type="ECO:0000256" key="3">
    <source>
        <dbReference type="ARBA" id="ARBA00022553"/>
    </source>
</evidence>
<dbReference type="SUPFAM" id="SSF55874">
    <property type="entry name" value="ATPase domain of HSP90 chaperone/DNA topoisomerase II/histidine kinase"/>
    <property type="match status" value="1"/>
</dbReference>
<name>A0ABQ6IXN5_9MICO</name>
<proteinExistence type="predicted"/>
<gene>
    <name evidence="10" type="ORF">GCM10025883_42160</name>
</gene>
<dbReference type="Gene3D" id="1.20.5.1930">
    <property type="match status" value="1"/>
</dbReference>
<comment type="caution">
    <text evidence="10">The sequence shown here is derived from an EMBL/GenBank/DDBJ whole genome shotgun (WGS) entry which is preliminary data.</text>
</comment>
<keyword evidence="6" id="KW-0418">Kinase</keyword>
<sequence>MLLASVIGTRRALVASLEDRARRAESERASRAREAVLLERARIAREMHDVLGHKISLVTMQAGALEVNADAGREVVEREAGRIRLTAREALEDLRAVIGALEEEDASREPGPGIGEVPALVARYREAGASIEVEDTVTTREDARSIDAVAGRAIHRVLTEALTNAHRHAPGSPVGVRLTGTPGRGVDLVVENAAGSPAERASGGTGLPGLAERVRIAGGTFEAGVRDGMFRVRARFPWPQERDRSAAGAVETSLEESIG</sequence>
<dbReference type="InterPro" id="IPR036890">
    <property type="entry name" value="HATPase_C_sf"/>
</dbReference>
<dbReference type="EC" id="2.7.13.3" evidence="2"/>